<comment type="caution">
    <text evidence="1">The sequence shown here is derived from an EMBL/GenBank/DDBJ whole genome shotgun (WGS) entry which is preliminary data.</text>
</comment>
<name>A0A1Y3AQ31_EURMA</name>
<reference evidence="1 2" key="1">
    <citation type="submission" date="2017-03" db="EMBL/GenBank/DDBJ databases">
        <title>Genome Survey of Euroglyphus maynei.</title>
        <authorList>
            <person name="Arlian L.G."/>
            <person name="Morgan M.S."/>
            <person name="Rider S.D."/>
        </authorList>
    </citation>
    <scope>NUCLEOTIDE SEQUENCE [LARGE SCALE GENOMIC DNA]</scope>
    <source>
        <strain evidence="1">Arlian Lab</strain>
        <tissue evidence="1">Whole body</tissue>
    </source>
</reference>
<dbReference type="PANTHER" id="PTHR20371:SF1">
    <property type="entry name" value="ENOLASE-PHOSPHATASE E1"/>
    <property type="match status" value="1"/>
</dbReference>
<gene>
    <name evidence="1" type="ORF">BLA29_009038</name>
</gene>
<dbReference type="InterPro" id="IPR036412">
    <property type="entry name" value="HAD-like_sf"/>
</dbReference>
<protein>
    <recommendedName>
        <fullName evidence="3">Enolase-phosphatase E1-like protein</fullName>
    </recommendedName>
</protein>
<organism evidence="1 2">
    <name type="scientific">Euroglyphus maynei</name>
    <name type="common">Mayne's house dust mite</name>
    <dbReference type="NCBI Taxonomy" id="6958"/>
    <lineage>
        <taxon>Eukaryota</taxon>
        <taxon>Metazoa</taxon>
        <taxon>Ecdysozoa</taxon>
        <taxon>Arthropoda</taxon>
        <taxon>Chelicerata</taxon>
        <taxon>Arachnida</taxon>
        <taxon>Acari</taxon>
        <taxon>Acariformes</taxon>
        <taxon>Sarcoptiformes</taxon>
        <taxon>Astigmata</taxon>
        <taxon>Psoroptidia</taxon>
        <taxon>Analgoidea</taxon>
        <taxon>Pyroglyphidae</taxon>
        <taxon>Pyroglyphinae</taxon>
        <taxon>Euroglyphus</taxon>
    </lineage>
</organism>
<proteinExistence type="predicted"/>
<evidence type="ECO:0000313" key="1">
    <source>
        <dbReference type="EMBL" id="OTF69998.1"/>
    </source>
</evidence>
<evidence type="ECO:0000313" key="2">
    <source>
        <dbReference type="Proteomes" id="UP000194236"/>
    </source>
</evidence>
<dbReference type="OrthoDB" id="272500at2759"/>
<keyword evidence="2" id="KW-1185">Reference proteome</keyword>
<dbReference type="GO" id="GO:0043874">
    <property type="term" value="F:acireductone synthase activity"/>
    <property type="evidence" value="ECO:0007669"/>
    <property type="project" value="TreeGrafter"/>
</dbReference>
<dbReference type="Proteomes" id="UP000194236">
    <property type="component" value="Unassembled WGS sequence"/>
</dbReference>
<evidence type="ECO:0008006" key="3">
    <source>
        <dbReference type="Google" id="ProtNLM"/>
    </source>
</evidence>
<dbReference type="SUPFAM" id="SSF56784">
    <property type="entry name" value="HAD-like"/>
    <property type="match status" value="1"/>
</dbReference>
<dbReference type="PANTHER" id="PTHR20371">
    <property type="entry name" value="ENOLASE-PHOSPHATASE E1"/>
    <property type="match status" value="1"/>
</dbReference>
<accession>A0A1Y3AQ31</accession>
<dbReference type="EMBL" id="MUJZ01067810">
    <property type="protein sequence ID" value="OTF69998.1"/>
    <property type="molecule type" value="Genomic_DNA"/>
</dbReference>
<dbReference type="InterPro" id="IPR023214">
    <property type="entry name" value="HAD_sf"/>
</dbReference>
<dbReference type="GO" id="GO:0019509">
    <property type="term" value="P:L-methionine salvage from methylthioadenosine"/>
    <property type="evidence" value="ECO:0007669"/>
    <property type="project" value="TreeGrafter"/>
</dbReference>
<dbReference type="AlphaFoldDB" id="A0A1Y3AQ31"/>
<dbReference type="Gene3D" id="3.40.50.1000">
    <property type="entry name" value="HAD superfamily/HAD-like"/>
    <property type="match status" value="1"/>
</dbReference>
<sequence length="155" mass="17752">MATKQEKFSDSKFSSHNIQLINYIFISVYDDVFSCFHRWTLEFNVKIGIYSSGSVLAQKLLFSHSCYGDLTPFITYYFDTNIGPKQSTDSYRLITEKVGFSADEILFLTDVQEEAKAAKKSGMMAILSERDGVLLSPDDKHAFNFIKSFDKILFF</sequence>